<organism evidence="4 5">
    <name type="scientific">Penicillium subrubescens</name>
    <dbReference type="NCBI Taxonomy" id="1316194"/>
    <lineage>
        <taxon>Eukaryota</taxon>
        <taxon>Fungi</taxon>
        <taxon>Dikarya</taxon>
        <taxon>Ascomycota</taxon>
        <taxon>Pezizomycotina</taxon>
        <taxon>Eurotiomycetes</taxon>
        <taxon>Eurotiomycetidae</taxon>
        <taxon>Eurotiales</taxon>
        <taxon>Aspergillaceae</taxon>
        <taxon>Penicillium</taxon>
    </lineage>
</organism>
<dbReference type="InterPro" id="IPR025340">
    <property type="entry name" value="DUF4246"/>
</dbReference>
<keyword evidence="5" id="KW-1185">Reference proteome</keyword>
<evidence type="ECO:0000313" key="4">
    <source>
        <dbReference type="EMBL" id="OKP09977.1"/>
    </source>
</evidence>
<feature type="domain" description="DUF4246" evidence="3">
    <location>
        <begin position="5"/>
        <end position="92"/>
    </location>
</feature>
<dbReference type="Pfam" id="PF14033">
    <property type="entry name" value="DUF4246"/>
    <property type="match status" value="1"/>
</dbReference>
<feature type="domain" description="DUF4246" evidence="2">
    <location>
        <begin position="104"/>
        <end position="524"/>
    </location>
</feature>
<feature type="compositionally biased region" description="Basic and acidic residues" evidence="1">
    <location>
        <begin position="16"/>
        <end position="29"/>
    </location>
</feature>
<dbReference type="AlphaFoldDB" id="A0A1Q5UBY4"/>
<name>A0A1Q5UBY4_9EURO</name>
<evidence type="ECO:0000259" key="3">
    <source>
        <dbReference type="Pfam" id="PF21666"/>
    </source>
</evidence>
<dbReference type="Pfam" id="PF21666">
    <property type="entry name" value="DUF4246_N"/>
    <property type="match status" value="1"/>
</dbReference>
<evidence type="ECO:0000313" key="5">
    <source>
        <dbReference type="Proteomes" id="UP000186955"/>
    </source>
</evidence>
<reference evidence="4 5" key="1">
    <citation type="submission" date="2016-10" db="EMBL/GenBank/DDBJ databases">
        <title>Genome sequence of the ascomycete fungus Penicillium subrubescens.</title>
        <authorList>
            <person name="De Vries R.P."/>
            <person name="Peng M."/>
            <person name="Dilokpimol A."/>
            <person name="Hilden K."/>
            <person name="Makela M.R."/>
            <person name="Grigoriev I."/>
            <person name="Riley R."/>
            <person name="Granchi Z."/>
        </authorList>
    </citation>
    <scope>NUCLEOTIDE SEQUENCE [LARGE SCALE GENOMIC DNA]</scope>
    <source>
        <strain evidence="4 5">CBS 132785</strain>
    </source>
</reference>
<dbReference type="PANTHER" id="PTHR33119:SF1">
    <property type="entry name" value="FE2OG DIOXYGENASE DOMAIN-CONTAINING PROTEIN"/>
    <property type="match status" value="1"/>
</dbReference>
<dbReference type="STRING" id="1316194.A0A1Q5UBY4"/>
<dbReference type="PANTHER" id="PTHR33119">
    <property type="entry name" value="IFI3P"/>
    <property type="match status" value="1"/>
</dbReference>
<comment type="caution">
    <text evidence="4">The sequence shown here is derived from an EMBL/GenBank/DDBJ whole genome shotgun (WGS) entry which is preliminary data.</text>
</comment>
<dbReference type="InterPro" id="IPR049192">
    <property type="entry name" value="DUF4246_C"/>
</dbReference>
<dbReference type="Proteomes" id="UP000186955">
    <property type="component" value="Unassembled WGS sequence"/>
</dbReference>
<proteinExistence type="predicted"/>
<dbReference type="InterPro" id="IPR049207">
    <property type="entry name" value="DUF4246_N"/>
</dbReference>
<dbReference type="EMBL" id="MNBE01000420">
    <property type="protein sequence ID" value="OKP09977.1"/>
    <property type="molecule type" value="Genomic_DNA"/>
</dbReference>
<gene>
    <name evidence="4" type="ORF">PENSUB_4617</name>
</gene>
<protein>
    <submittedName>
        <fullName evidence="4">Uncharacterized protein</fullName>
    </submittedName>
</protein>
<evidence type="ECO:0000259" key="2">
    <source>
        <dbReference type="Pfam" id="PF14033"/>
    </source>
</evidence>
<sequence length="572" mass="65248">MANGLPGLTLPLNHQPETKHPKHHPDTGKRYSSQPLFPTALQVQDLANGFSVLPLKTLREQIMLQLMDHITDKKGWEKKVFKETITNKWREEIQTSNQDISSPMLEYIISELRDKAEFYKQTGGTVVVYEFGIVKSDFAVLEATRLALMDAVHALEETTPVDYHPGSDNRVVDLIHPSMFPLVYGRSRILRDQFIGLEDCLKVHPSEGEIIPVPPEEAAKLPPLNPKIVNYSRLKAIPNPYSLKFQWLPCDVQMEWPSGCKVTSYINNLHPTKDAKLYPIIEEIIPCAIPLWNYTLGPLDGQNCRHNDVTWSSSPTWPPNRITYSNVRYRVEIPANGRRFTAAEVVQPEPREYTPWEPPSIDLGLDYWGSLQVIVKLANIDLTPDKPVYEGGSWHVEGQLNEHICATALYYYSSTNITESRLSFRQESDFDIPNYIPHQIDPWIGAIYGCEDHGPRVQEIIDVECRQGRLLTFPNIFQHRVQPFSLRDPTKPGCRKILALFLVDPGITVISTGNVPPQRADWWVRDRGEGGEGLMGMAEAKELRVELMEERKVFEGHQDAAFQSLRFNLCEH</sequence>
<evidence type="ECO:0000256" key="1">
    <source>
        <dbReference type="SAM" id="MobiDB-lite"/>
    </source>
</evidence>
<feature type="region of interest" description="Disordered" evidence="1">
    <location>
        <begin position="1"/>
        <end position="33"/>
    </location>
</feature>
<accession>A0A1Q5UBY4</accession>
<dbReference type="OrthoDB" id="415532at2759"/>